<feature type="region of interest" description="Disordered" evidence="2">
    <location>
        <begin position="607"/>
        <end position="638"/>
    </location>
</feature>
<organism evidence="3">
    <name type="scientific">Tanacetum cinerariifolium</name>
    <name type="common">Dalmatian daisy</name>
    <name type="synonym">Chrysanthemum cinerariifolium</name>
    <dbReference type="NCBI Taxonomy" id="118510"/>
    <lineage>
        <taxon>Eukaryota</taxon>
        <taxon>Viridiplantae</taxon>
        <taxon>Streptophyta</taxon>
        <taxon>Embryophyta</taxon>
        <taxon>Tracheophyta</taxon>
        <taxon>Spermatophyta</taxon>
        <taxon>Magnoliopsida</taxon>
        <taxon>eudicotyledons</taxon>
        <taxon>Gunneridae</taxon>
        <taxon>Pentapetalae</taxon>
        <taxon>asterids</taxon>
        <taxon>campanulids</taxon>
        <taxon>Asterales</taxon>
        <taxon>Asteraceae</taxon>
        <taxon>Asteroideae</taxon>
        <taxon>Anthemideae</taxon>
        <taxon>Anthemidinae</taxon>
        <taxon>Tanacetum</taxon>
    </lineage>
</organism>
<name>A0A6L2MR93_TANCI</name>
<dbReference type="PANTHER" id="PTHR31973:SF197">
    <property type="entry name" value="SWIM-TYPE DOMAIN-CONTAINING PROTEIN"/>
    <property type="match status" value="1"/>
</dbReference>
<reference evidence="3" key="1">
    <citation type="journal article" date="2019" name="Sci. Rep.">
        <title>Draft genome of Tanacetum cinerariifolium, the natural source of mosquito coil.</title>
        <authorList>
            <person name="Yamashiro T."/>
            <person name="Shiraishi A."/>
            <person name="Satake H."/>
            <person name="Nakayama K."/>
        </authorList>
    </citation>
    <scope>NUCLEOTIDE SEQUENCE</scope>
</reference>
<sequence length="712" mass="81338">MYIFLDAIRKGFLDGCKKCLGLDGCFLKGVVKGMLLTSVGKDLNNQMFSLAWAIIEIESKSSWTCNLKHSENPFDFVDKSYSKDKFIIAYNYPIKVVGNEEFWPNIGHKELLPPLPKAWSVEVPVSQIQDSKINLYVFFTEDDNRLRLYRFYQVVSEPVALDLGYRVFVFSANLKITRLQGFCFIRSLQDTVHENSMTNNKVKIGNVRVLDTAATIMITRTQFHHQSSNLITMSTLNFAEVHNMIAYLSKPTESVGFEQIIDFLNAHPIKYALTVNPTIYTSCVEQFWATATVKNINEEAQLHAKPSGPTTNVADEALNEKNVPTQSNDPTISRVNTLGSGEDKLKLNELMELCTKLSERVLNLETTKNAQAKEISRLKKRVKRLEKKKKSSTHELKRLYKVRLSARVESSDQESLEDQRRINNEEMFDTNVLNDDEMFTESVDVAEQAKEIIFDKDLIDDITLAKALMEIKVTTAGTRPKAKCIVMQDPSETPTTTTIPISSKVQDKGKARRLQAEIDEQDRLAEEKAQKIEDENLAWDNVQAKMDADYELAARLQEEEQGELTVEEKSRLFVELMDKRKKHFAKLKAFDKTMSWINSFVPMESEVVKDKEVPTQESSSKRARNELDQERSKKQKVEDDKEFEELKRCLEIIPYDGDDVTIDATPLSIKTRSTKKGKRFTSKFIEQMEIHRFSAASTKLMLPVEVSTADAS</sequence>
<feature type="coiled-coil region" evidence="1">
    <location>
        <begin position="347"/>
        <end position="402"/>
    </location>
</feature>
<evidence type="ECO:0000256" key="1">
    <source>
        <dbReference type="SAM" id="Coils"/>
    </source>
</evidence>
<proteinExistence type="predicted"/>
<accession>A0A6L2MR93</accession>
<protein>
    <submittedName>
        <fullName evidence="3">Uncharacterized protein</fullName>
    </submittedName>
</protein>
<evidence type="ECO:0000256" key="2">
    <source>
        <dbReference type="SAM" id="MobiDB-lite"/>
    </source>
</evidence>
<comment type="caution">
    <text evidence="3">The sequence shown here is derived from an EMBL/GenBank/DDBJ whole genome shotgun (WGS) entry which is preliminary data.</text>
</comment>
<evidence type="ECO:0000313" key="3">
    <source>
        <dbReference type="EMBL" id="GEU76501.1"/>
    </source>
</evidence>
<gene>
    <name evidence="3" type="ORF">Tci_048479</name>
</gene>
<dbReference type="AlphaFoldDB" id="A0A6L2MR93"/>
<dbReference type="PANTHER" id="PTHR31973">
    <property type="entry name" value="POLYPROTEIN, PUTATIVE-RELATED"/>
    <property type="match status" value="1"/>
</dbReference>
<dbReference type="EMBL" id="BKCJ010007292">
    <property type="protein sequence ID" value="GEU76501.1"/>
    <property type="molecule type" value="Genomic_DNA"/>
</dbReference>
<keyword evidence="1" id="KW-0175">Coiled coil</keyword>